<gene>
    <name evidence="3" type="ORF">LSH36_202g07039</name>
</gene>
<sequence>MPLRYSLYVPLFAEPTEVLQADSKLLGVLKEILMQYIEKTITNQCPEIDDSDTINIFLAWINKQLDPLFVVDNFTVSWKNGFALGALMNSLRPGLCPEWSSFKTDNTAVTVSNLMSKAEKQLNVIKLIEPTQMTCQTPDELLLVIYLSQFLEVGKVASKEYSSSYYSQVEDSPRASTSHAVSTFGFTDDKKTKSDPLIYKLICDIVLKMKNTKDIPAFWQEMDKHHVRYNPRVRKDMTEVDLKLGKPLDESVHGNSLINRYQRSK</sequence>
<dbReference type="Gene3D" id="1.10.418.10">
    <property type="entry name" value="Calponin-like domain"/>
    <property type="match status" value="1"/>
</dbReference>
<keyword evidence="1" id="KW-0677">Repeat</keyword>
<dbReference type="PANTHER" id="PTHR38537:SF8">
    <property type="entry name" value="FILAMIN-A"/>
    <property type="match status" value="1"/>
</dbReference>
<dbReference type="AlphaFoldDB" id="A0AAD9N4L3"/>
<dbReference type="PANTHER" id="PTHR38537">
    <property type="entry name" value="JITTERBUG, ISOFORM N"/>
    <property type="match status" value="1"/>
</dbReference>
<accession>A0AAD9N4L3</accession>
<dbReference type="Pfam" id="PF00307">
    <property type="entry name" value="CH"/>
    <property type="match status" value="1"/>
</dbReference>
<comment type="caution">
    <text evidence="3">The sequence shown here is derived from an EMBL/GenBank/DDBJ whole genome shotgun (WGS) entry which is preliminary data.</text>
</comment>
<dbReference type="SMART" id="SM00033">
    <property type="entry name" value="CH"/>
    <property type="match status" value="1"/>
</dbReference>
<evidence type="ECO:0000313" key="3">
    <source>
        <dbReference type="EMBL" id="KAK2156922.1"/>
    </source>
</evidence>
<dbReference type="InterPro" id="IPR001715">
    <property type="entry name" value="CH_dom"/>
</dbReference>
<reference evidence="3" key="1">
    <citation type="journal article" date="2023" name="Mol. Biol. Evol.">
        <title>Third-Generation Sequencing Reveals the Adaptive Role of the Epigenome in Three Deep-Sea Polychaetes.</title>
        <authorList>
            <person name="Perez M."/>
            <person name="Aroh O."/>
            <person name="Sun Y."/>
            <person name="Lan Y."/>
            <person name="Juniper S.K."/>
            <person name="Young C.R."/>
            <person name="Angers B."/>
            <person name="Qian P.Y."/>
        </authorList>
    </citation>
    <scope>NUCLEOTIDE SEQUENCE</scope>
    <source>
        <strain evidence="3">P08H-3</strain>
    </source>
</reference>
<dbReference type="Proteomes" id="UP001208570">
    <property type="component" value="Unassembled WGS sequence"/>
</dbReference>
<dbReference type="GO" id="GO:0051015">
    <property type="term" value="F:actin filament binding"/>
    <property type="evidence" value="ECO:0007669"/>
    <property type="project" value="InterPro"/>
</dbReference>
<dbReference type="InterPro" id="IPR036872">
    <property type="entry name" value="CH_dom_sf"/>
</dbReference>
<evidence type="ECO:0000313" key="4">
    <source>
        <dbReference type="Proteomes" id="UP001208570"/>
    </source>
</evidence>
<dbReference type="PROSITE" id="PS50021">
    <property type="entry name" value="CH"/>
    <property type="match status" value="1"/>
</dbReference>
<evidence type="ECO:0000256" key="1">
    <source>
        <dbReference type="ARBA" id="ARBA00022737"/>
    </source>
</evidence>
<evidence type="ECO:0000259" key="2">
    <source>
        <dbReference type="PROSITE" id="PS50021"/>
    </source>
</evidence>
<dbReference type="SUPFAM" id="SSF47576">
    <property type="entry name" value="Calponin-homology domain, CH-domain"/>
    <property type="match status" value="1"/>
</dbReference>
<name>A0AAD9N4L3_9ANNE</name>
<dbReference type="GO" id="GO:0030036">
    <property type="term" value="P:actin cytoskeleton organization"/>
    <property type="evidence" value="ECO:0007669"/>
    <property type="project" value="InterPro"/>
</dbReference>
<proteinExistence type="predicted"/>
<keyword evidence="4" id="KW-1185">Reference proteome</keyword>
<protein>
    <recommendedName>
        <fullName evidence="2">Calponin-homology (CH) domain-containing protein</fullName>
    </recommendedName>
</protein>
<feature type="domain" description="Calponin-homology (CH)" evidence="2">
    <location>
        <begin position="51"/>
        <end position="155"/>
    </location>
</feature>
<organism evidence="3 4">
    <name type="scientific">Paralvinella palmiformis</name>
    <dbReference type="NCBI Taxonomy" id="53620"/>
    <lineage>
        <taxon>Eukaryota</taxon>
        <taxon>Metazoa</taxon>
        <taxon>Spiralia</taxon>
        <taxon>Lophotrochozoa</taxon>
        <taxon>Annelida</taxon>
        <taxon>Polychaeta</taxon>
        <taxon>Sedentaria</taxon>
        <taxon>Canalipalpata</taxon>
        <taxon>Terebellida</taxon>
        <taxon>Terebelliformia</taxon>
        <taxon>Alvinellidae</taxon>
        <taxon>Paralvinella</taxon>
    </lineage>
</organism>
<dbReference type="EMBL" id="JAODUP010000202">
    <property type="protein sequence ID" value="KAK2156922.1"/>
    <property type="molecule type" value="Genomic_DNA"/>
</dbReference>
<dbReference type="InterPro" id="IPR044801">
    <property type="entry name" value="Filamin"/>
</dbReference>